<dbReference type="RefSeq" id="WP_147169751.1">
    <property type="nucleotide sequence ID" value="NZ_VOOR01000145.1"/>
</dbReference>
<evidence type="ECO:0000256" key="1">
    <source>
        <dbReference type="SAM" id="Phobius"/>
    </source>
</evidence>
<evidence type="ECO:0000313" key="3">
    <source>
        <dbReference type="Proteomes" id="UP000321580"/>
    </source>
</evidence>
<organism evidence="2 3">
    <name type="scientific">Phaeodactylibacter luteus</name>
    <dbReference type="NCBI Taxonomy" id="1564516"/>
    <lineage>
        <taxon>Bacteria</taxon>
        <taxon>Pseudomonadati</taxon>
        <taxon>Bacteroidota</taxon>
        <taxon>Saprospiria</taxon>
        <taxon>Saprospirales</taxon>
        <taxon>Haliscomenobacteraceae</taxon>
        <taxon>Phaeodactylibacter</taxon>
    </lineage>
</organism>
<keyword evidence="1" id="KW-1133">Transmembrane helix</keyword>
<proteinExistence type="predicted"/>
<protein>
    <submittedName>
        <fullName evidence="2">Uncharacterized protein</fullName>
    </submittedName>
</protein>
<keyword evidence="1" id="KW-0472">Membrane</keyword>
<evidence type="ECO:0000313" key="2">
    <source>
        <dbReference type="EMBL" id="TXB56029.1"/>
    </source>
</evidence>
<feature type="non-terminal residue" evidence="2">
    <location>
        <position position="222"/>
    </location>
</feature>
<name>A0A5C6RGC0_9BACT</name>
<feature type="transmembrane region" description="Helical" evidence="1">
    <location>
        <begin position="7"/>
        <end position="25"/>
    </location>
</feature>
<dbReference type="AlphaFoldDB" id="A0A5C6RGC0"/>
<dbReference type="EMBL" id="VOOR01000145">
    <property type="protein sequence ID" value="TXB56029.1"/>
    <property type="molecule type" value="Genomic_DNA"/>
</dbReference>
<comment type="caution">
    <text evidence="2">The sequence shown here is derived from an EMBL/GenBank/DDBJ whole genome shotgun (WGS) entry which is preliminary data.</text>
</comment>
<accession>A0A5C6RGC0</accession>
<keyword evidence="3" id="KW-1185">Reference proteome</keyword>
<gene>
    <name evidence="2" type="ORF">FRY97_21865</name>
</gene>
<reference evidence="2 3" key="1">
    <citation type="submission" date="2019-08" db="EMBL/GenBank/DDBJ databases">
        <title>Genome of Phaeodactylibacter luteus.</title>
        <authorList>
            <person name="Bowman J.P."/>
        </authorList>
    </citation>
    <scope>NUCLEOTIDE SEQUENCE [LARGE SCALE GENOMIC DNA]</scope>
    <source>
        <strain evidence="2 3">KCTC 42180</strain>
    </source>
</reference>
<keyword evidence="1" id="KW-0812">Transmembrane</keyword>
<dbReference type="Proteomes" id="UP000321580">
    <property type="component" value="Unassembled WGS sequence"/>
</dbReference>
<sequence length="222" mass="25320">MDGTQKFLIGFAIVSFLGLGIWVYGDQMYKSGLKEGIEAGRKNVIDNAMINPNSIEWVAIDSIDFDYKKYLVALKKLEDGNKAPFVQQTVNLHEQLFHNLAQSYGLNDEQIEKVDSLIKEVSPRMTEIYIQEYRAKQRVYNYGASEYATRYEYYPRAERVSEVLALNICRLLELVIDKKAQLALGAINNLGYDPCSALLKDFLDPFSERLIETGVLVDVEIN</sequence>